<dbReference type="InterPro" id="IPR016130">
    <property type="entry name" value="Tyr_Pase_AS"/>
</dbReference>
<dbReference type="eggNOG" id="ENOG502S8V4">
    <property type="taxonomic scope" value="Eukaryota"/>
</dbReference>
<dbReference type="PROSITE" id="PS00383">
    <property type="entry name" value="TYR_PHOSPHATASE_1"/>
    <property type="match status" value="1"/>
</dbReference>
<dbReference type="HOGENOM" id="CLU_057546_2_0_1"/>
<evidence type="ECO:0000313" key="3">
    <source>
        <dbReference type="Proteomes" id="UP000012174"/>
    </source>
</evidence>
<feature type="domain" description="Tyrosine specific protein phosphatases" evidence="1">
    <location>
        <begin position="182"/>
        <end position="230"/>
    </location>
</feature>
<proteinExistence type="predicted"/>
<dbReference type="PANTHER" id="PTHR31126:SF10">
    <property type="entry name" value="PROTEIN PHOSPHATASE, PUTATIVE (AFU_ORTHOLOGUE AFUA_6G06650)-RELATED"/>
    <property type="match status" value="1"/>
</dbReference>
<dbReference type="InterPro" id="IPR000387">
    <property type="entry name" value="Tyr_Pase_dom"/>
</dbReference>
<sequence length="288" mass="32328">MAHEFDNILNFRDVGKTVNDFLGRRIVREGVLYRSARPDNATPRDREKLRDELGMKTVMDLRTKTEHAKQAQKRQADLNVPALLKSNAALAEPVQIPGMRYQEIKITGGPFERFLLSQMSWLCFFQVVILYILGYRMQAVSIVSREVVVPRGLVGIGLDTVDQSGGEIALALRTFTEPASLPLLVHCTQGKDRTGLIVALVLMALDVPVEAITHDYLLSQDGLQSERETRLAEIREIGLTPEWADTPRDFVTRVHQHVSTRYNGIDGYLDSIEFGEAERRSLVEALGA</sequence>
<evidence type="ECO:0000313" key="2">
    <source>
        <dbReference type="EMBL" id="EMR69803.1"/>
    </source>
</evidence>
<dbReference type="PROSITE" id="PS50056">
    <property type="entry name" value="TYR_PHOSPHATASE_2"/>
    <property type="match status" value="1"/>
</dbReference>
<dbReference type="KEGG" id="ela:UCREL1_3164"/>
<dbReference type="EMBL" id="KB706013">
    <property type="protein sequence ID" value="EMR69803.1"/>
    <property type="molecule type" value="Genomic_DNA"/>
</dbReference>
<dbReference type="OrthoDB" id="9988524at2759"/>
<dbReference type="SUPFAM" id="SSF52799">
    <property type="entry name" value="(Phosphotyrosine protein) phosphatases II"/>
    <property type="match status" value="1"/>
</dbReference>
<dbReference type="STRING" id="1287681.M7SZ30"/>
<dbReference type="InterPro" id="IPR029021">
    <property type="entry name" value="Prot-tyrosine_phosphatase-like"/>
</dbReference>
<dbReference type="Proteomes" id="UP000012174">
    <property type="component" value="Unassembled WGS sequence"/>
</dbReference>
<keyword evidence="3" id="KW-1185">Reference proteome</keyword>
<accession>M7SZ30</accession>
<protein>
    <submittedName>
        <fullName evidence="2">Putative tyrosine serine protein phosphatase protein</fullName>
    </submittedName>
</protein>
<dbReference type="PANTHER" id="PTHR31126">
    <property type="entry name" value="TYROSINE-PROTEIN PHOSPHATASE"/>
    <property type="match status" value="1"/>
</dbReference>
<dbReference type="AlphaFoldDB" id="M7SZ30"/>
<dbReference type="Gene3D" id="3.90.190.10">
    <property type="entry name" value="Protein tyrosine phosphatase superfamily"/>
    <property type="match status" value="1"/>
</dbReference>
<dbReference type="InterPro" id="IPR026893">
    <property type="entry name" value="Tyr/Ser_Pase_IphP-type"/>
</dbReference>
<dbReference type="Pfam" id="PF13350">
    <property type="entry name" value="Y_phosphatase3"/>
    <property type="match status" value="1"/>
</dbReference>
<name>M7SZ30_EUTLA</name>
<dbReference type="OMA" id="LSWWDFF"/>
<dbReference type="GO" id="GO:0004721">
    <property type="term" value="F:phosphoprotein phosphatase activity"/>
    <property type="evidence" value="ECO:0007669"/>
    <property type="project" value="InterPro"/>
</dbReference>
<organism evidence="2 3">
    <name type="scientific">Eutypa lata (strain UCR-EL1)</name>
    <name type="common">Grapevine dieback disease fungus</name>
    <name type="synonym">Eutypa armeniacae</name>
    <dbReference type="NCBI Taxonomy" id="1287681"/>
    <lineage>
        <taxon>Eukaryota</taxon>
        <taxon>Fungi</taxon>
        <taxon>Dikarya</taxon>
        <taxon>Ascomycota</taxon>
        <taxon>Pezizomycotina</taxon>
        <taxon>Sordariomycetes</taxon>
        <taxon>Xylariomycetidae</taxon>
        <taxon>Xylariales</taxon>
        <taxon>Diatrypaceae</taxon>
        <taxon>Eutypa</taxon>
    </lineage>
</organism>
<gene>
    <name evidence="2" type="ORF">UCREL1_3164</name>
</gene>
<reference evidence="3" key="1">
    <citation type="journal article" date="2013" name="Genome Announc.">
        <title>Draft genome sequence of the grapevine dieback fungus Eutypa lata UCR-EL1.</title>
        <authorList>
            <person name="Blanco-Ulate B."/>
            <person name="Rolshausen P.E."/>
            <person name="Cantu D."/>
        </authorList>
    </citation>
    <scope>NUCLEOTIDE SEQUENCE [LARGE SCALE GENOMIC DNA]</scope>
    <source>
        <strain evidence="3">UCR-EL1</strain>
    </source>
</reference>
<evidence type="ECO:0000259" key="1">
    <source>
        <dbReference type="PROSITE" id="PS50056"/>
    </source>
</evidence>